<feature type="region of interest" description="Disordered" evidence="1">
    <location>
        <begin position="128"/>
        <end position="149"/>
    </location>
</feature>
<feature type="compositionally biased region" description="Basic and acidic residues" evidence="1">
    <location>
        <begin position="134"/>
        <end position="149"/>
    </location>
</feature>
<organism evidence="2 3">
    <name type="scientific">Venturia nashicola</name>
    <dbReference type="NCBI Taxonomy" id="86259"/>
    <lineage>
        <taxon>Eukaryota</taxon>
        <taxon>Fungi</taxon>
        <taxon>Dikarya</taxon>
        <taxon>Ascomycota</taxon>
        <taxon>Pezizomycotina</taxon>
        <taxon>Dothideomycetes</taxon>
        <taxon>Pleosporomycetidae</taxon>
        <taxon>Venturiales</taxon>
        <taxon>Venturiaceae</taxon>
        <taxon>Venturia</taxon>
    </lineage>
</organism>
<dbReference type="AlphaFoldDB" id="A0A4Z1PEK5"/>
<dbReference type="Proteomes" id="UP000298493">
    <property type="component" value="Unassembled WGS sequence"/>
</dbReference>
<evidence type="ECO:0000256" key="1">
    <source>
        <dbReference type="SAM" id="MobiDB-lite"/>
    </source>
</evidence>
<proteinExistence type="predicted"/>
<comment type="caution">
    <text evidence="2">The sequence shown here is derived from an EMBL/GenBank/DDBJ whole genome shotgun (WGS) entry which is preliminary data.</text>
</comment>
<dbReference type="EMBL" id="SNSC02000001">
    <property type="protein sequence ID" value="TID27941.1"/>
    <property type="molecule type" value="Genomic_DNA"/>
</dbReference>
<gene>
    <name evidence="2" type="ORF">E6O75_ATG00708</name>
</gene>
<accession>A0A4Z1PEK5</accession>
<name>A0A4Z1PEK5_9PEZI</name>
<evidence type="ECO:0000313" key="3">
    <source>
        <dbReference type="Proteomes" id="UP000298493"/>
    </source>
</evidence>
<protein>
    <submittedName>
        <fullName evidence="2">Uncharacterized protein</fullName>
    </submittedName>
</protein>
<keyword evidence="3" id="KW-1185">Reference proteome</keyword>
<evidence type="ECO:0000313" key="2">
    <source>
        <dbReference type="EMBL" id="TID27941.1"/>
    </source>
</evidence>
<sequence>MLQGMLQRYGLSLDVVKVEPESSIAIRLSAKSEGPLARLALGLRCFPLPTRRPPQNTNLSASVQRQVRGPDRALPHLDKCCSNHDPARFKSWWFGSPSSRFSCRLARHSNLFHCVELRHFPPPILQTRIPLSAEQRDEPRRNQEDQSRHQALELWPSESFACNMPAMADTTSVQWPFLDMDFVGGYHPLPGGYHPLLA</sequence>
<reference evidence="2 3" key="1">
    <citation type="submission" date="2019-04" db="EMBL/GenBank/DDBJ databases">
        <title>High contiguity whole genome sequence and gene annotation resource for two Venturia nashicola isolates.</title>
        <authorList>
            <person name="Prokchorchik M."/>
            <person name="Won K."/>
            <person name="Lee Y."/>
            <person name="Choi E.D."/>
            <person name="Segonzac C."/>
            <person name="Sohn K.H."/>
        </authorList>
    </citation>
    <scope>NUCLEOTIDE SEQUENCE [LARGE SCALE GENOMIC DNA]</scope>
    <source>
        <strain evidence="2 3">PRI2</strain>
    </source>
</reference>